<dbReference type="OMA" id="QEEWHCK"/>
<evidence type="ECO:0000313" key="7">
    <source>
        <dbReference type="EMBL" id="ORY81859.1"/>
    </source>
</evidence>
<feature type="non-terminal residue" evidence="7">
    <location>
        <position position="1"/>
    </location>
</feature>
<dbReference type="STRING" id="56484.A0A1Y2FD62"/>
<dbReference type="GO" id="GO:0005634">
    <property type="term" value="C:nucleus"/>
    <property type="evidence" value="ECO:0007669"/>
    <property type="project" value="TreeGrafter"/>
</dbReference>
<dbReference type="RefSeq" id="XP_040724993.1">
    <property type="nucleotide sequence ID" value="XM_040869329.1"/>
</dbReference>
<organism evidence="7 8">
    <name type="scientific">Protomyces lactucae-debilis</name>
    <dbReference type="NCBI Taxonomy" id="2754530"/>
    <lineage>
        <taxon>Eukaryota</taxon>
        <taxon>Fungi</taxon>
        <taxon>Dikarya</taxon>
        <taxon>Ascomycota</taxon>
        <taxon>Taphrinomycotina</taxon>
        <taxon>Taphrinomycetes</taxon>
        <taxon>Taphrinales</taxon>
        <taxon>Protomycetaceae</taxon>
        <taxon>Protomyces</taxon>
    </lineage>
</organism>
<dbReference type="SMART" id="SM00220">
    <property type="entry name" value="S_TKc"/>
    <property type="match status" value="1"/>
</dbReference>
<keyword evidence="8" id="KW-1185">Reference proteome</keyword>
<dbReference type="GO" id="GO:0005524">
    <property type="term" value="F:ATP binding"/>
    <property type="evidence" value="ECO:0007669"/>
    <property type="project" value="UniProtKB-KW"/>
</dbReference>
<dbReference type="InterPro" id="IPR008271">
    <property type="entry name" value="Ser/Thr_kinase_AS"/>
</dbReference>
<dbReference type="GeneID" id="63785928"/>
<dbReference type="GO" id="GO:0000776">
    <property type="term" value="C:kinetochore"/>
    <property type="evidence" value="ECO:0007669"/>
    <property type="project" value="TreeGrafter"/>
</dbReference>
<dbReference type="InterPro" id="IPR000719">
    <property type="entry name" value="Prot_kinase_dom"/>
</dbReference>
<dbReference type="GO" id="GO:0007094">
    <property type="term" value="P:mitotic spindle assembly checkpoint signaling"/>
    <property type="evidence" value="ECO:0007669"/>
    <property type="project" value="TreeGrafter"/>
</dbReference>
<dbReference type="FunFam" id="1.10.510.10:FF:000224">
    <property type="entry name" value="serine/threonine-protein kinase mph1 isoform X1"/>
    <property type="match status" value="1"/>
</dbReference>
<evidence type="ECO:0000256" key="4">
    <source>
        <dbReference type="ARBA" id="ARBA00022777"/>
    </source>
</evidence>
<dbReference type="SUPFAM" id="SSF56112">
    <property type="entry name" value="Protein kinase-like (PK-like)"/>
    <property type="match status" value="1"/>
</dbReference>
<dbReference type="InterPro" id="IPR011009">
    <property type="entry name" value="Kinase-like_dom_sf"/>
</dbReference>
<name>A0A1Y2FD62_PROLT</name>
<accession>A0A1Y2FD62</accession>
<proteinExistence type="predicted"/>
<dbReference type="GO" id="GO:0034501">
    <property type="term" value="P:protein localization to kinetochore"/>
    <property type="evidence" value="ECO:0007669"/>
    <property type="project" value="TreeGrafter"/>
</dbReference>
<sequence>DSVPDFNFIRLYWRHMLEAVQAVHDQHIVHSDLKPANFLLVEGALKLIDFGIAKTIGNDTTNIHRDQQIGTVNYMSPEALSDTGGNGARLMKLGRASDVWSLGCILYQMVYGRTPFAHLTMIQKIQAIPNAAHRIDFPTRAYPPAMASSDAKDESFARTVDGDLLRVMRGCLERDAKQRLTITELLKDSFLRPEDKVARPLRADQVNVGLAELTELLRLTVAQTREKTLSRVAIADSDIQVLSRDFFDHLRHAR</sequence>
<dbReference type="PANTHER" id="PTHR22974:SF21">
    <property type="entry name" value="DUAL SPECIFICITY PROTEIN KINASE TTK"/>
    <property type="match status" value="1"/>
</dbReference>
<dbReference type="Pfam" id="PF00069">
    <property type="entry name" value="Pkinase"/>
    <property type="match status" value="1"/>
</dbReference>
<dbReference type="PANTHER" id="PTHR22974">
    <property type="entry name" value="MIXED LINEAGE PROTEIN KINASE"/>
    <property type="match status" value="1"/>
</dbReference>
<feature type="domain" description="Protein kinase" evidence="6">
    <location>
        <begin position="1"/>
        <end position="191"/>
    </location>
</feature>
<protein>
    <submittedName>
        <fullName evidence="7">Kinase-like domain-containing protein</fullName>
    </submittedName>
</protein>
<evidence type="ECO:0000256" key="1">
    <source>
        <dbReference type="ARBA" id="ARBA00022527"/>
    </source>
</evidence>
<keyword evidence="3" id="KW-0547">Nucleotide-binding</keyword>
<dbReference type="AlphaFoldDB" id="A0A1Y2FD62"/>
<gene>
    <name evidence="7" type="ORF">BCR37DRAFT_379753</name>
</gene>
<keyword evidence="2" id="KW-0808">Transferase</keyword>
<evidence type="ECO:0000313" key="8">
    <source>
        <dbReference type="Proteomes" id="UP000193685"/>
    </source>
</evidence>
<dbReference type="PROSITE" id="PS00108">
    <property type="entry name" value="PROTEIN_KINASE_ST"/>
    <property type="match status" value="1"/>
</dbReference>
<evidence type="ECO:0000256" key="5">
    <source>
        <dbReference type="ARBA" id="ARBA00022840"/>
    </source>
</evidence>
<keyword evidence="1" id="KW-0723">Serine/threonine-protein kinase</keyword>
<dbReference type="GO" id="GO:0004674">
    <property type="term" value="F:protein serine/threonine kinase activity"/>
    <property type="evidence" value="ECO:0007669"/>
    <property type="project" value="UniProtKB-KW"/>
</dbReference>
<dbReference type="GO" id="GO:0007059">
    <property type="term" value="P:chromosome segregation"/>
    <property type="evidence" value="ECO:0007669"/>
    <property type="project" value="TreeGrafter"/>
</dbReference>
<evidence type="ECO:0000256" key="2">
    <source>
        <dbReference type="ARBA" id="ARBA00022679"/>
    </source>
</evidence>
<dbReference type="PROSITE" id="PS50011">
    <property type="entry name" value="PROTEIN_KINASE_DOM"/>
    <property type="match status" value="1"/>
</dbReference>
<dbReference type="GO" id="GO:0033316">
    <property type="term" value="P:meiotic spindle assembly checkpoint signaling"/>
    <property type="evidence" value="ECO:0007669"/>
    <property type="project" value="TreeGrafter"/>
</dbReference>
<evidence type="ECO:0000259" key="6">
    <source>
        <dbReference type="PROSITE" id="PS50011"/>
    </source>
</evidence>
<evidence type="ECO:0000256" key="3">
    <source>
        <dbReference type="ARBA" id="ARBA00022741"/>
    </source>
</evidence>
<keyword evidence="5" id="KW-0067">ATP-binding</keyword>
<dbReference type="OrthoDB" id="20524at2759"/>
<dbReference type="EMBL" id="MCFI01000010">
    <property type="protein sequence ID" value="ORY81859.1"/>
    <property type="molecule type" value="Genomic_DNA"/>
</dbReference>
<dbReference type="Proteomes" id="UP000193685">
    <property type="component" value="Unassembled WGS sequence"/>
</dbReference>
<dbReference type="Gene3D" id="1.10.510.10">
    <property type="entry name" value="Transferase(Phosphotransferase) domain 1"/>
    <property type="match status" value="1"/>
</dbReference>
<keyword evidence="4 7" id="KW-0418">Kinase</keyword>
<comment type="caution">
    <text evidence="7">The sequence shown here is derived from an EMBL/GenBank/DDBJ whole genome shotgun (WGS) entry which is preliminary data.</text>
</comment>
<dbReference type="GO" id="GO:0004712">
    <property type="term" value="F:protein serine/threonine/tyrosine kinase activity"/>
    <property type="evidence" value="ECO:0007669"/>
    <property type="project" value="TreeGrafter"/>
</dbReference>
<reference evidence="7 8" key="1">
    <citation type="submission" date="2016-07" db="EMBL/GenBank/DDBJ databases">
        <title>Pervasive Adenine N6-methylation of Active Genes in Fungi.</title>
        <authorList>
            <consortium name="DOE Joint Genome Institute"/>
            <person name="Mondo S.J."/>
            <person name="Dannebaum R.O."/>
            <person name="Kuo R.C."/>
            <person name="Labutti K."/>
            <person name="Haridas S."/>
            <person name="Kuo A."/>
            <person name="Salamov A."/>
            <person name="Ahrendt S.R."/>
            <person name="Lipzen A."/>
            <person name="Sullivan W."/>
            <person name="Andreopoulos W.B."/>
            <person name="Clum A."/>
            <person name="Lindquist E."/>
            <person name="Daum C."/>
            <person name="Ramamoorthy G.K."/>
            <person name="Gryganskyi A."/>
            <person name="Culley D."/>
            <person name="Magnuson J.K."/>
            <person name="James T.Y."/>
            <person name="O'Malley M.A."/>
            <person name="Stajich J.E."/>
            <person name="Spatafora J.W."/>
            <person name="Visel A."/>
            <person name="Grigoriev I.V."/>
        </authorList>
    </citation>
    <scope>NUCLEOTIDE SEQUENCE [LARGE SCALE GENOMIC DNA]</scope>
    <source>
        <strain evidence="7 8">12-1054</strain>
    </source>
</reference>